<dbReference type="Proteomes" id="UP000249304">
    <property type="component" value="Unassembled WGS sequence"/>
</dbReference>
<accession>A0A2W2EK92</accession>
<evidence type="ECO:0000313" key="9">
    <source>
        <dbReference type="EMBL" id="PZG23111.1"/>
    </source>
</evidence>
<evidence type="ECO:0000256" key="2">
    <source>
        <dbReference type="ARBA" id="ARBA00022475"/>
    </source>
</evidence>
<dbReference type="InterPro" id="IPR050189">
    <property type="entry name" value="MFS_Efflux_Transporters"/>
</dbReference>
<comment type="subcellular location">
    <subcellularLocation>
        <location evidence="1">Cell membrane</location>
        <topology evidence="1">Multi-pass membrane protein</topology>
    </subcellularLocation>
</comment>
<dbReference type="InterPro" id="IPR011701">
    <property type="entry name" value="MFS"/>
</dbReference>
<dbReference type="GO" id="GO:0005886">
    <property type="term" value="C:plasma membrane"/>
    <property type="evidence" value="ECO:0007669"/>
    <property type="project" value="UniProtKB-SubCell"/>
</dbReference>
<evidence type="ECO:0000313" key="10">
    <source>
        <dbReference type="Proteomes" id="UP000249304"/>
    </source>
</evidence>
<dbReference type="EMBL" id="POUD01000004">
    <property type="protein sequence ID" value="PZG23111.1"/>
    <property type="molecule type" value="Genomic_DNA"/>
</dbReference>
<evidence type="ECO:0000256" key="7">
    <source>
        <dbReference type="SAM" id="Phobius"/>
    </source>
</evidence>
<dbReference type="InterPro" id="IPR036259">
    <property type="entry name" value="MFS_trans_sf"/>
</dbReference>
<feature type="transmembrane region" description="Helical" evidence="7">
    <location>
        <begin position="356"/>
        <end position="376"/>
    </location>
</feature>
<dbReference type="GO" id="GO:0022857">
    <property type="term" value="F:transmembrane transporter activity"/>
    <property type="evidence" value="ECO:0007669"/>
    <property type="project" value="InterPro"/>
</dbReference>
<dbReference type="Gene3D" id="1.20.1250.20">
    <property type="entry name" value="MFS general substrate transporter like domains"/>
    <property type="match status" value="2"/>
</dbReference>
<dbReference type="AlphaFoldDB" id="A0A2W2EK92"/>
<name>A0A2W2EK92_9ACTN</name>
<feature type="transmembrane region" description="Helical" evidence="7">
    <location>
        <begin position="382"/>
        <end position="401"/>
    </location>
</feature>
<feature type="region of interest" description="Disordered" evidence="6">
    <location>
        <begin position="1"/>
        <end position="25"/>
    </location>
</feature>
<evidence type="ECO:0000256" key="3">
    <source>
        <dbReference type="ARBA" id="ARBA00022692"/>
    </source>
</evidence>
<dbReference type="RefSeq" id="WP_111175284.1">
    <property type="nucleotide sequence ID" value="NZ_POUD01000004.1"/>
</dbReference>
<dbReference type="InterPro" id="IPR020846">
    <property type="entry name" value="MFS_dom"/>
</dbReference>
<evidence type="ECO:0000256" key="5">
    <source>
        <dbReference type="ARBA" id="ARBA00023136"/>
    </source>
</evidence>
<dbReference type="CDD" id="cd17324">
    <property type="entry name" value="MFS_NepI_like"/>
    <property type="match status" value="1"/>
</dbReference>
<keyword evidence="4 7" id="KW-1133">Transmembrane helix</keyword>
<dbReference type="PRINTS" id="PR01035">
    <property type="entry name" value="TCRTETA"/>
</dbReference>
<evidence type="ECO:0000256" key="1">
    <source>
        <dbReference type="ARBA" id="ARBA00004651"/>
    </source>
</evidence>
<protein>
    <submittedName>
        <fullName evidence="9">MFS transporter</fullName>
    </submittedName>
</protein>
<dbReference type="InterPro" id="IPR001958">
    <property type="entry name" value="Tet-R_TetA/multi-R_MdtG-like"/>
</dbReference>
<feature type="transmembrane region" description="Helical" evidence="7">
    <location>
        <begin position="125"/>
        <end position="147"/>
    </location>
</feature>
<proteinExistence type="predicted"/>
<organism evidence="9 10">
    <name type="scientific">Nonomuraea aridisoli</name>
    <dbReference type="NCBI Taxonomy" id="2070368"/>
    <lineage>
        <taxon>Bacteria</taxon>
        <taxon>Bacillati</taxon>
        <taxon>Actinomycetota</taxon>
        <taxon>Actinomycetes</taxon>
        <taxon>Streptosporangiales</taxon>
        <taxon>Streptosporangiaceae</taxon>
        <taxon>Nonomuraea</taxon>
    </lineage>
</organism>
<evidence type="ECO:0000259" key="8">
    <source>
        <dbReference type="PROSITE" id="PS50850"/>
    </source>
</evidence>
<feature type="transmembrane region" description="Helical" evidence="7">
    <location>
        <begin position="188"/>
        <end position="212"/>
    </location>
</feature>
<keyword evidence="3 7" id="KW-0812">Transmembrane</keyword>
<dbReference type="PANTHER" id="PTHR43124:SF3">
    <property type="entry name" value="CHLORAMPHENICOL EFFLUX PUMP RV0191"/>
    <property type="match status" value="1"/>
</dbReference>
<feature type="domain" description="Major facilitator superfamily (MFS) profile" evidence="8">
    <location>
        <begin position="34"/>
        <end position="408"/>
    </location>
</feature>
<dbReference type="OrthoDB" id="9814237at2"/>
<dbReference type="PROSITE" id="PS50850">
    <property type="entry name" value="MFS"/>
    <property type="match status" value="1"/>
</dbReference>
<sequence length="410" mass="41461">MGAIAPELEGRHDVTATDPATTGRDASAKNHWFAVSAVAFGTFLLVTAEQLPIGLLSPVGSALSVSEGAAGLMVTVPSIVAAVAAPVVPVLVGRMDRRLLLVALMGLMTLANLASALAPNYALLISARVLVGVAIGGFWAIAGGLAVRLVSAPLVPRATAIIFGGVGAANVFGVPIGTVIGGLASWRIAFGALSALALVVLIALLAVLPPLTAAQPVGLRRLADQFRNQGVRVGILATFLIVTGHFAAYTFISPVLQELSGIDARLIGPLLFGFGIAGVAGNFIAGAAVAKRLHATVLTIAAALGVTVLLYPMAGLTAAGGAVLLIGWGLVYGGVSTSLQTWMIRSAPQAVEESSALWVAVFNLSIGLGALAGGTIVDALPLQGILWLAGVLVLVAGLAVWSARRNDNLR</sequence>
<feature type="transmembrane region" description="Helical" evidence="7">
    <location>
        <begin position="159"/>
        <end position="182"/>
    </location>
</feature>
<feature type="transmembrane region" description="Helical" evidence="7">
    <location>
        <begin position="99"/>
        <end position="119"/>
    </location>
</feature>
<dbReference type="Pfam" id="PF07690">
    <property type="entry name" value="MFS_1"/>
    <property type="match status" value="1"/>
</dbReference>
<feature type="transmembrane region" description="Helical" evidence="7">
    <location>
        <begin position="317"/>
        <end position="335"/>
    </location>
</feature>
<feature type="transmembrane region" description="Helical" evidence="7">
    <location>
        <begin position="68"/>
        <end position="92"/>
    </location>
</feature>
<evidence type="ECO:0000256" key="6">
    <source>
        <dbReference type="SAM" id="MobiDB-lite"/>
    </source>
</evidence>
<reference evidence="9 10" key="1">
    <citation type="submission" date="2018-01" db="EMBL/GenBank/DDBJ databases">
        <title>Draft genome sequence of Nonomuraea sp. KC333.</title>
        <authorList>
            <person name="Sahin N."/>
            <person name="Saygin H."/>
            <person name="Ay H."/>
        </authorList>
    </citation>
    <scope>NUCLEOTIDE SEQUENCE [LARGE SCALE GENOMIC DNA]</scope>
    <source>
        <strain evidence="9 10">KC333</strain>
    </source>
</reference>
<feature type="transmembrane region" description="Helical" evidence="7">
    <location>
        <begin position="264"/>
        <end position="286"/>
    </location>
</feature>
<evidence type="ECO:0000256" key="4">
    <source>
        <dbReference type="ARBA" id="ARBA00022989"/>
    </source>
</evidence>
<dbReference type="SUPFAM" id="SSF103473">
    <property type="entry name" value="MFS general substrate transporter"/>
    <property type="match status" value="1"/>
</dbReference>
<keyword evidence="5 7" id="KW-0472">Membrane</keyword>
<keyword evidence="10" id="KW-1185">Reference proteome</keyword>
<feature type="transmembrane region" description="Helical" evidence="7">
    <location>
        <begin position="233"/>
        <end position="252"/>
    </location>
</feature>
<gene>
    <name evidence="9" type="ORF">C1J01_01805</name>
</gene>
<feature type="transmembrane region" description="Helical" evidence="7">
    <location>
        <begin position="31"/>
        <end position="48"/>
    </location>
</feature>
<feature type="transmembrane region" description="Helical" evidence="7">
    <location>
        <begin position="293"/>
        <end position="311"/>
    </location>
</feature>
<keyword evidence="2" id="KW-1003">Cell membrane</keyword>
<comment type="caution">
    <text evidence="9">The sequence shown here is derived from an EMBL/GenBank/DDBJ whole genome shotgun (WGS) entry which is preliminary data.</text>
</comment>
<dbReference type="PANTHER" id="PTHR43124">
    <property type="entry name" value="PURINE EFFLUX PUMP PBUE"/>
    <property type="match status" value="1"/>
</dbReference>